<name>A0A504YDY9_FASGI</name>
<accession>A0A504YDY9</accession>
<dbReference type="Pfam" id="PF16093">
    <property type="entry name" value="PAC4"/>
    <property type="match status" value="1"/>
</dbReference>
<evidence type="ECO:0000313" key="1">
    <source>
        <dbReference type="EMBL" id="TPP56838.1"/>
    </source>
</evidence>
<evidence type="ECO:0000313" key="2">
    <source>
        <dbReference type="Proteomes" id="UP000316759"/>
    </source>
</evidence>
<protein>
    <recommendedName>
        <fullName evidence="3">Proteasome assembly chaperone 4</fullName>
    </recommendedName>
</protein>
<organism evidence="1 2">
    <name type="scientific">Fasciola gigantica</name>
    <name type="common">Giant liver fluke</name>
    <dbReference type="NCBI Taxonomy" id="46835"/>
    <lineage>
        <taxon>Eukaryota</taxon>
        <taxon>Metazoa</taxon>
        <taxon>Spiralia</taxon>
        <taxon>Lophotrochozoa</taxon>
        <taxon>Platyhelminthes</taxon>
        <taxon>Trematoda</taxon>
        <taxon>Digenea</taxon>
        <taxon>Plagiorchiida</taxon>
        <taxon>Echinostomata</taxon>
        <taxon>Echinostomatoidea</taxon>
        <taxon>Fasciolidae</taxon>
        <taxon>Fasciola</taxon>
    </lineage>
</organism>
<dbReference type="GO" id="GO:0043248">
    <property type="term" value="P:proteasome assembly"/>
    <property type="evidence" value="ECO:0007669"/>
    <property type="project" value="InterPro"/>
</dbReference>
<dbReference type="OrthoDB" id="6238433at2759"/>
<dbReference type="Proteomes" id="UP000316759">
    <property type="component" value="Unassembled WGS sequence"/>
</dbReference>
<comment type="caution">
    <text evidence="1">The sequence shown here is derived from an EMBL/GenBank/DDBJ whole genome shotgun (WGS) entry which is preliminary data.</text>
</comment>
<keyword evidence="2" id="KW-1185">Reference proteome</keyword>
<gene>
    <name evidence="1" type="ORF">FGIG_10150</name>
</gene>
<sequence>MAEDQQNLTDGKGPFLWQRSELSLFSNRINLGFYLLRLSGSLFVWIGDESGGFSGLSVCVPSGDSKKNWHSSHIYSAGHSSPVASLGLHEESLARKLGQRFGCPVYVSLSLPAELDAEWDLLNPCGQTTLSKEVETVLVERMASFLNQFPLEVL</sequence>
<dbReference type="AlphaFoldDB" id="A0A504YDY9"/>
<evidence type="ECO:0008006" key="3">
    <source>
        <dbReference type="Google" id="ProtNLM"/>
    </source>
</evidence>
<dbReference type="EMBL" id="SUNJ01014026">
    <property type="protein sequence ID" value="TPP56838.1"/>
    <property type="molecule type" value="Genomic_DNA"/>
</dbReference>
<reference evidence="1 2" key="1">
    <citation type="submission" date="2019-04" db="EMBL/GenBank/DDBJ databases">
        <title>Annotation for the trematode Fasciola gigantica.</title>
        <authorList>
            <person name="Choi Y.-J."/>
        </authorList>
    </citation>
    <scope>NUCLEOTIDE SEQUENCE [LARGE SCALE GENOMIC DNA]</scope>
    <source>
        <strain evidence="1">Uganda_cow_1</strain>
    </source>
</reference>
<dbReference type="InterPro" id="IPR032157">
    <property type="entry name" value="PAC4"/>
</dbReference>
<proteinExistence type="predicted"/>